<dbReference type="SMR" id="O04927"/>
<dbReference type="InterPro" id="IPR015422">
    <property type="entry name" value="PyrdxlP-dep_Trfase_small"/>
</dbReference>
<dbReference type="Gene3D" id="3.40.640.10">
    <property type="entry name" value="Type I PLP-dependent aspartate aminotransferase-like (Major domain)"/>
    <property type="match status" value="1"/>
</dbReference>
<dbReference type="InterPro" id="IPR006947">
    <property type="entry name" value="EGF_alliinase"/>
</dbReference>
<dbReference type="GO" id="GO:0006520">
    <property type="term" value="P:amino acid metabolic process"/>
    <property type="evidence" value="ECO:0007669"/>
    <property type="project" value="TreeGrafter"/>
</dbReference>
<dbReference type="Pfam" id="PF04864">
    <property type="entry name" value="Alliinase_C"/>
    <property type="match status" value="1"/>
</dbReference>
<name>O04927_ALLTU</name>
<dbReference type="Gene3D" id="2.10.25.30">
    <property type="entry name" value="EGF-like, alliinase"/>
    <property type="match status" value="1"/>
</dbReference>
<evidence type="ECO:0000256" key="1">
    <source>
        <dbReference type="ARBA" id="ARBA00001933"/>
    </source>
</evidence>
<dbReference type="PANTHER" id="PTHR43795">
    <property type="entry name" value="BIFUNCTIONAL ASPARTATE AMINOTRANSFERASE AND GLUTAMATE/ASPARTATE-PREPHENATE AMINOTRANSFERASE-RELATED"/>
    <property type="match status" value="1"/>
</dbReference>
<proteinExistence type="evidence at transcript level"/>
<dbReference type="AlphaFoldDB" id="O04927"/>
<dbReference type="EMBL" id="AB004269">
    <property type="protein sequence ID" value="BAA20358.1"/>
    <property type="molecule type" value="mRNA"/>
</dbReference>
<dbReference type="Pfam" id="PF04863">
    <property type="entry name" value="EGF_alliinase"/>
    <property type="match status" value="1"/>
</dbReference>
<dbReference type="SUPFAM" id="SSF53383">
    <property type="entry name" value="PLP-dependent transferases"/>
    <property type="match status" value="1"/>
</dbReference>
<dbReference type="InterPro" id="IPR015424">
    <property type="entry name" value="PyrdxlP-dep_Trfase"/>
</dbReference>
<comment type="similarity">
    <text evidence="2">Belongs to the alliinase family.</text>
</comment>
<dbReference type="BioCyc" id="MetaCyc:MONOMER-13501"/>
<dbReference type="InterPro" id="IPR015421">
    <property type="entry name" value="PyrdxlP-dep_Trfase_major"/>
</dbReference>
<dbReference type="InterPro" id="IPR050478">
    <property type="entry name" value="Ethylene_sulfur-biosynth"/>
</dbReference>
<organism evidence="6">
    <name type="scientific">Allium tuberosum</name>
    <name type="common">Garlic chives</name>
    <dbReference type="NCBI Taxonomy" id="4683"/>
    <lineage>
        <taxon>Eukaryota</taxon>
        <taxon>Viridiplantae</taxon>
        <taxon>Streptophyta</taxon>
        <taxon>Embryophyta</taxon>
        <taxon>Tracheophyta</taxon>
        <taxon>Spermatophyta</taxon>
        <taxon>Magnoliopsida</taxon>
        <taxon>Liliopsida</taxon>
        <taxon>Asparagales</taxon>
        <taxon>Amaryllidaceae</taxon>
        <taxon>Allioideae</taxon>
        <taxon>Allieae</taxon>
        <taxon>Allium</taxon>
    </lineage>
</organism>
<keyword evidence="6" id="KW-0456">Lyase</keyword>
<evidence type="ECO:0000313" key="6">
    <source>
        <dbReference type="EMBL" id="BAA20358.1"/>
    </source>
</evidence>
<evidence type="ECO:0000256" key="2">
    <source>
        <dbReference type="ARBA" id="ARBA00006312"/>
    </source>
</evidence>
<dbReference type="InterPro" id="IPR037029">
    <property type="entry name" value="Alliinase_N_sf"/>
</dbReference>
<accession>O04927</accession>
<dbReference type="GO" id="GO:0047654">
    <property type="term" value="F:alliin lyase activity"/>
    <property type="evidence" value="ECO:0007669"/>
    <property type="project" value="UniProtKB-EC"/>
</dbReference>
<dbReference type="PANTHER" id="PTHR43795:SF20">
    <property type="entry name" value="TRYPTOPHAN AMINOTRANSFERASE-RELATED PROTEIN 3"/>
    <property type="match status" value="1"/>
</dbReference>
<dbReference type="Gene3D" id="3.90.1150.10">
    <property type="entry name" value="Aspartate Aminotransferase, domain 1"/>
    <property type="match status" value="1"/>
</dbReference>
<dbReference type="InterPro" id="IPR006948">
    <property type="entry name" value="Alliinase_C"/>
</dbReference>
<keyword evidence="3" id="KW-0663">Pyridoxal phosphate</keyword>
<protein>
    <submittedName>
        <fullName evidence="6">Alliinase</fullName>
        <ecNumber evidence="6">4.4.1.4</ecNumber>
    </submittedName>
</protein>
<evidence type="ECO:0000256" key="3">
    <source>
        <dbReference type="ARBA" id="ARBA00022898"/>
    </source>
</evidence>
<evidence type="ECO:0000259" key="4">
    <source>
        <dbReference type="Pfam" id="PF04863"/>
    </source>
</evidence>
<comment type="cofactor">
    <cofactor evidence="1">
        <name>pyridoxal 5'-phosphate</name>
        <dbReference type="ChEBI" id="CHEBI:597326"/>
    </cofactor>
</comment>
<dbReference type="GO" id="GO:0008483">
    <property type="term" value="F:transaminase activity"/>
    <property type="evidence" value="ECO:0007669"/>
    <property type="project" value="TreeGrafter"/>
</dbReference>
<feature type="domain" description="Alliinase C-terminal" evidence="5">
    <location>
        <begin position="87"/>
        <end position="452"/>
    </location>
</feature>
<feature type="domain" description="Alliinase EGF-like" evidence="4">
    <location>
        <begin position="31"/>
        <end position="85"/>
    </location>
</feature>
<dbReference type="EC" id="4.4.1.4" evidence="6"/>
<sequence length="476" mass="54085">METYKPGNKMPYLIILLCVSFPFFNTVQTLSWTLKAAEEAEAVAAIKCSGHGRAYQDGVLSKGSPICECNTCYEGSDCSTKTPNCSADVASGDALFLEEYWKDHKENTAVLVSGWHRMSYFFPEKDSDFMSAELKRTITELHEIVGNAETKGKHIVFGVGVTQLLHGLVLTISPNISNCPTAGPAKVVARAPYYAVFRDQTSYFDNKGYEWKGNAANYVNDPNPNQFIELVTSPNNPEGNLRKAMIVGSTAIYDMVYYWPHFTPITYKADEDIMLFTMSKYTGHSGSRFGWAIIKDENVAIKLVEFMSKNTEGTSRETQLRTLILLKEVIAMIKTHKGTPKDINFFGFQHLRQRWEKVTELLDQSNKRFSYQHLNQSEHCNYMRMKRPPSPSYAWVRCNWPGEENCSEVFKEGGIITQDGPRFEAGSQYVRLSLIKTNDDFDQMMDHLKKMIKEKRPTVIKEISGEVDKGSRRPFI</sequence>
<evidence type="ECO:0000259" key="5">
    <source>
        <dbReference type="Pfam" id="PF04864"/>
    </source>
</evidence>
<reference evidence="6" key="1">
    <citation type="journal article" date="1998" name="Eur. J. Biochem.">
        <title>Alliinase [S-alk(en)yl-L-cysteine sulfoxide lyase] from Allium tuberosum (Chinese chive)--purification, localization, cDNA cloning and heterologous functional expression.</title>
        <authorList>
            <person name="Manabe T."/>
            <person name="Hasumi A."/>
            <person name="Sugiyama M."/>
            <person name="Yamazaki M."/>
            <person name="Saito K."/>
        </authorList>
    </citation>
    <scope>NUCLEOTIDE SEQUENCE</scope>
</reference>